<dbReference type="InterPro" id="IPR003594">
    <property type="entry name" value="HATPase_dom"/>
</dbReference>
<name>A0AA48HUD2_9FIRM</name>
<dbReference type="InterPro" id="IPR010194">
    <property type="entry name" value="Anti-sigma_F"/>
</dbReference>
<dbReference type="SUPFAM" id="SSF55874">
    <property type="entry name" value="ATPase domain of HSP90 chaperone/DNA topoisomerase II/histidine kinase"/>
    <property type="match status" value="1"/>
</dbReference>
<dbReference type="PANTHER" id="PTHR35526:SF3">
    <property type="entry name" value="ANTI-SIGMA-F FACTOR RSBW"/>
    <property type="match status" value="1"/>
</dbReference>
<organism evidence="8">
    <name type="scientific">Candidatus Improbicoccus pseudotrichonymphae</name>
    <dbReference type="NCBI Taxonomy" id="3033792"/>
    <lineage>
        <taxon>Bacteria</taxon>
        <taxon>Bacillati</taxon>
        <taxon>Bacillota</taxon>
        <taxon>Clostridia</taxon>
        <taxon>Candidatus Improbicoccus</taxon>
    </lineage>
</organism>
<dbReference type="GO" id="GO:0016989">
    <property type="term" value="F:sigma factor antagonist activity"/>
    <property type="evidence" value="ECO:0007669"/>
    <property type="project" value="InterPro"/>
</dbReference>
<evidence type="ECO:0000256" key="4">
    <source>
        <dbReference type="ARBA" id="ARBA00022777"/>
    </source>
</evidence>
<keyword evidence="5" id="KW-0067">ATP-binding</keyword>
<dbReference type="KEGG" id="ips:CfP315_0021"/>
<dbReference type="InterPro" id="IPR050267">
    <property type="entry name" value="Anti-sigma-factor_SerPK"/>
</dbReference>
<dbReference type="Proteomes" id="UP001337580">
    <property type="component" value="Chromosome"/>
</dbReference>
<reference evidence="8" key="1">
    <citation type="journal article" date="2023" name="ISME J.">
        <title>Emergence of putative energy parasites within Clostridia revealed by genome analysis of a novel endosymbiotic clade.</title>
        <authorList>
            <person name="Takahashi K."/>
            <person name="Kuwahara H."/>
            <person name="Horikawa Y."/>
            <person name="Izawa K."/>
            <person name="Kato D."/>
            <person name="Inagaki T."/>
            <person name="Yuki M."/>
            <person name="Ohkuma M."/>
            <person name="Hongoh Y."/>
        </authorList>
    </citation>
    <scope>NUCLEOTIDE SEQUENCE</scope>
    <source>
        <strain evidence="8">CfP3-15</strain>
    </source>
</reference>
<feature type="domain" description="Histidine kinase/HSP90-like ATPase" evidence="7">
    <location>
        <begin position="39"/>
        <end position="143"/>
    </location>
</feature>
<protein>
    <submittedName>
        <fullName evidence="8">Anti-sigma F factor</fullName>
    </submittedName>
</protein>
<dbReference type="Pfam" id="PF13581">
    <property type="entry name" value="HATPase_c_2"/>
    <property type="match status" value="1"/>
</dbReference>
<dbReference type="AlphaFoldDB" id="A0AA48HUD2"/>
<keyword evidence="3" id="KW-0547">Nucleotide-binding</keyword>
<proteinExistence type="predicted"/>
<dbReference type="PANTHER" id="PTHR35526">
    <property type="entry name" value="ANTI-SIGMA-F FACTOR RSBW-RELATED"/>
    <property type="match status" value="1"/>
</dbReference>
<dbReference type="NCBIfam" id="TIGR01925">
    <property type="entry name" value="spIIAB"/>
    <property type="match status" value="1"/>
</dbReference>
<keyword evidence="2" id="KW-0808">Transferase</keyword>
<keyword evidence="1" id="KW-0723">Serine/threonine-protein kinase</keyword>
<evidence type="ECO:0000313" key="8">
    <source>
        <dbReference type="EMBL" id="BED91533.1"/>
    </source>
</evidence>
<dbReference type="Gene3D" id="3.30.565.10">
    <property type="entry name" value="Histidine kinase-like ATPase, C-terminal domain"/>
    <property type="match status" value="1"/>
</dbReference>
<accession>A0AA48HUD2</accession>
<dbReference type="GO" id="GO:0004674">
    <property type="term" value="F:protein serine/threonine kinase activity"/>
    <property type="evidence" value="ECO:0007669"/>
    <property type="project" value="UniProtKB-KW"/>
</dbReference>
<dbReference type="EMBL" id="AP027924">
    <property type="protein sequence ID" value="BED91533.1"/>
    <property type="molecule type" value="Genomic_DNA"/>
</dbReference>
<evidence type="ECO:0000256" key="3">
    <source>
        <dbReference type="ARBA" id="ARBA00022741"/>
    </source>
</evidence>
<evidence type="ECO:0000256" key="2">
    <source>
        <dbReference type="ARBA" id="ARBA00022679"/>
    </source>
</evidence>
<evidence type="ECO:0000256" key="6">
    <source>
        <dbReference type="ARBA" id="ARBA00022969"/>
    </source>
</evidence>
<evidence type="ECO:0000259" key="7">
    <source>
        <dbReference type="SMART" id="SM00387"/>
    </source>
</evidence>
<dbReference type="GO" id="GO:0030435">
    <property type="term" value="P:sporulation resulting in formation of a cellular spore"/>
    <property type="evidence" value="ECO:0007669"/>
    <property type="project" value="UniProtKB-KW"/>
</dbReference>
<evidence type="ECO:0000256" key="5">
    <source>
        <dbReference type="ARBA" id="ARBA00022840"/>
    </source>
</evidence>
<keyword evidence="6" id="KW-0749">Sporulation</keyword>
<dbReference type="SMART" id="SM00387">
    <property type="entry name" value="HATPase_c"/>
    <property type="match status" value="1"/>
</dbReference>
<evidence type="ECO:0000256" key="1">
    <source>
        <dbReference type="ARBA" id="ARBA00022527"/>
    </source>
</evidence>
<gene>
    <name evidence="8" type="ORF">CfP315_0021</name>
</gene>
<keyword evidence="4" id="KW-0418">Kinase</keyword>
<sequence>MKNGLLNEVNINFLSRSSNESFARGVISAFLVQLDPTIDELNDIKTAVSEAVTNCVIHAYKDKIGVIYIIMQIFSGGRIVIKIRDKGIGIENIKQAMEPLYTTGDDESAGLGFAVMKNFMDKVKIFSKPEKGTLVILEKVIIRRASRLVGC</sequence>
<dbReference type="GO" id="GO:0042174">
    <property type="term" value="P:negative regulation of sporulation resulting in formation of a cellular spore"/>
    <property type="evidence" value="ECO:0007669"/>
    <property type="project" value="InterPro"/>
</dbReference>
<dbReference type="GO" id="GO:0005524">
    <property type="term" value="F:ATP binding"/>
    <property type="evidence" value="ECO:0007669"/>
    <property type="project" value="UniProtKB-KW"/>
</dbReference>
<dbReference type="InterPro" id="IPR036890">
    <property type="entry name" value="HATPase_C_sf"/>
</dbReference>